<dbReference type="PRINTS" id="PR00457">
    <property type="entry name" value="ANPEROXIDASE"/>
</dbReference>
<dbReference type="PANTHER" id="PTHR11475">
    <property type="entry name" value="OXIDASE/PEROXIDASE"/>
    <property type="match status" value="1"/>
</dbReference>
<evidence type="ECO:0000256" key="18">
    <source>
        <dbReference type="ARBA" id="ARBA00047610"/>
    </source>
</evidence>
<dbReference type="PANTHER" id="PTHR11475:SF58">
    <property type="entry name" value="PEROXIDASIN"/>
    <property type="match status" value="1"/>
</dbReference>
<evidence type="ECO:0000256" key="24">
    <source>
        <dbReference type="SAM" id="MobiDB-lite"/>
    </source>
</evidence>
<proteinExistence type="inferred from homology"/>
<dbReference type="SMART" id="SM00369">
    <property type="entry name" value="LRR_TYP"/>
    <property type="match status" value="4"/>
</dbReference>
<comment type="catalytic activity">
    <reaction evidence="21">
        <text>hypobromite + L-tyrosyl-[protein] + H(+) = 3-bromo-L-tyrosyl-[protein] + H2O</text>
        <dbReference type="Rhea" id="RHEA:69356"/>
        <dbReference type="Rhea" id="RHEA-COMP:10136"/>
        <dbReference type="Rhea" id="RHEA-COMP:17686"/>
        <dbReference type="ChEBI" id="CHEBI:15377"/>
        <dbReference type="ChEBI" id="CHEBI:15378"/>
        <dbReference type="ChEBI" id="CHEBI:29250"/>
        <dbReference type="ChEBI" id="CHEBI:46858"/>
        <dbReference type="ChEBI" id="CHEBI:183512"/>
    </reaction>
    <physiologicalReaction direction="left-to-right" evidence="21">
        <dbReference type="Rhea" id="RHEA:69357"/>
    </physiologicalReaction>
</comment>
<evidence type="ECO:0000256" key="13">
    <source>
        <dbReference type="ARBA" id="ARBA00023004"/>
    </source>
</evidence>
<evidence type="ECO:0000256" key="16">
    <source>
        <dbReference type="ARBA" id="ARBA00023319"/>
    </source>
</evidence>
<dbReference type="Pfam" id="PF13855">
    <property type="entry name" value="LRR_8"/>
    <property type="match status" value="2"/>
</dbReference>
<keyword evidence="4" id="KW-0964">Secreted</keyword>
<feature type="compositionally biased region" description="Basic residues" evidence="24">
    <location>
        <begin position="366"/>
        <end position="377"/>
    </location>
</feature>
<feature type="domain" description="Ig-like" evidence="26">
    <location>
        <begin position="395"/>
        <end position="492"/>
    </location>
</feature>
<feature type="domain" description="Ig-like" evidence="26">
    <location>
        <begin position="493"/>
        <end position="559"/>
    </location>
</feature>
<comment type="similarity">
    <text evidence="3">Belongs to the immunoglobulin superfamily. DCC family.</text>
</comment>
<dbReference type="InterPro" id="IPR003599">
    <property type="entry name" value="Ig_sub"/>
</dbReference>
<evidence type="ECO:0000256" key="7">
    <source>
        <dbReference type="ARBA" id="ARBA00022617"/>
    </source>
</evidence>
<keyword evidence="6" id="KW-0433">Leucine-rich repeat</keyword>
<feature type="chain" id="PRO_5037480350" evidence="25">
    <location>
        <begin position="22"/>
        <end position="1332"/>
    </location>
</feature>
<dbReference type="GO" id="GO:0046872">
    <property type="term" value="F:metal ion binding"/>
    <property type="evidence" value="ECO:0007669"/>
    <property type="project" value="UniProtKB-KW"/>
</dbReference>
<dbReference type="InterPro" id="IPR007110">
    <property type="entry name" value="Ig-like_dom"/>
</dbReference>
<dbReference type="PROSITE" id="PS50292">
    <property type="entry name" value="PEROXIDASE_3"/>
    <property type="match status" value="1"/>
</dbReference>
<dbReference type="InterPro" id="IPR034824">
    <property type="entry name" value="Peroxidasin_peroxidase"/>
</dbReference>
<evidence type="ECO:0000256" key="1">
    <source>
        <dbReference type="ARBA" id="ARBA00001970"/>
    </source>
</evidence>
<evidence type="ECO:0000256" key="10">
    <source>
        <dbReference type="ARBA" id="ARBA00022737"/>
    </source>
</evidence>
<evidence type="ECO:0000256" key="21">
    <source>
        <dbReference type="ARBA" id="ARBA00049501"/>
    </source>
</evidence>
<dbReference type="SUPFAM" id="SSF48113">
    <property type="entry name" value="Heme-dependent peroxidases"/>
    <property type="match status" value="1"/>
</dbReference>
<dbReference type="InterPro" id="IPR003598">
    <property type="entry name" value="Ig_sub2"/>
</dbReference>
<feature type="compositionally biased region" description="Polar residues" evidence="24">
    <location>
        <begin position="382"/>
        <end position="392"/>
    </location>
</feature>
<keyword evidence="10" id="KW-0677">Repeat</keyword>
<dbReference type="Gene3D" id="3.80.10.10">
    <property type="entry name" value="Ribonuclease Inhibitor"/>
    <property type="match status" value="2"/>
</dbReference>
<feature type="binding site" description="axial binding residue" evidence="23">
    <location>
        <position position="1033"/>
    </location>
    <ligand>
        <name>heme b</name>
        <dbReference type="ChEBI" id="CHEBI:60344"/>
    </ligand>
    <ligandPart>
        <name>Fe</name>
        <dbReference type="ChEBI" id="CHEBI:18248"/>
    </ligandPart>
</feature>
<evidence type="ECO:0000256" key="5">
    <source>
        <dbReference type="ARBA" id="ARBA00022559"/>
    </source>
</evidence>
<keyword evidence="27" id="KW-1185">Reference proteome</keyword>
<evidence type="ECO:0000313" key="27">
    <source>
        <dbReference type="Proteomes" id="UP000887572"/>
    </source>
</evidence>
<comment type="cofactor">
    <cofactor evidence="1">
        <name>heme b</name>
        <dbReference type="ChEBI" id="CHEBI:60344"/>
    </cofactor>
</comment>
<dbReference type="InterPro" id="IPR001611">
    <property type="entry name" value="Leu-rich_rpt"/>
</dbReference>
<dbReference type="InterPro" id="IPR036179">
    <property type="entry name" value="Ig-like_dom_sf"/>
</dbReference>
<evidence type="ECO:0000256" key="22">
    <source>
        <dbReference type="ARBA" id="ARBA00061342"/>
    </source>
</evidence>
<keyword evidence="9 25" id="KW-0732">Signal</keyword>
<dbReference type="GO" id="GO:0005615">
    <property type="term" value="C:extracellular space"/>
    <property type="evidence" value="ECO:0007669"/>
    <property type="project" value="TreeGrafter"/>
</dbReference>
<keyword evidence="8 23" id="KW-0479">Metal-binding</keyword>
<evidence type="ECO:0000256" key="23">
    <source>
        <dbReference type="PIRSR" id="PIRSR619791-2"/>
    </source>
</evidence>
<evidence type="ECO:0000256" key="8">
    <source>
        <dbReference type="ARBA" id="ARBA00022723"/>
    </source>
</evidence>
<dbReference type="Pfam" id="PF07679">
    <property type="entry name" value="I-set"/>
    <property type="match status" value="1"/>
</dbReference>
<dbReference type="Pfam" id="PF03098">
    <property type="entry name" value="An_peroxidase"/>
    <property type="match status" value="1"/>
</dbReference>
<dbReference type="SUPFAM" id="SSF48726">
    <property type="entry name" value="Immunoglobulin"/>
    <property type="match status" value="2"/>
</dbReference>
<dbReference type="InterPro" id="IPR000483">
    <property type="entry name" value="Cys-rich_flank_reg_C"/>
</dbReference>
<organism evidence="27 28">
    <name type="scientific">Globodera rostochiensis</name>
    <name type="common">Golden nematode worm</name>
    <name type="synonym">Heterodera rostochiensis</name>
    <dbReference type="NCBI Taxonomy" id="31243"/>
    <lineage>
        <taxon>Eukaryota</taxon>
        <taxon>Metazoa</taxon>
        <taxon>Ecdysozoa</taxon>
        <taxon>Nematoda</taxon>
        <taxon>Chromadorea</taxon>
        <taxon>Rhabditida</taxon>
        <taxon>Tylenchina</taxon>
        <taxon>Tylenchomorpha</taxon>
        <taxon>Tylenchoidea</taxon>
        <taxon>Heteroderidae</taxon>
        <taxon>Heteroderinae</taxon>
        <taxon>Globodera</taxon>
    </lineage>
</organism>
<evidence type="ECO:0000256" key="20">
    <source>
        <dbReference type="ARBA" id="ARBA00048887"/>
    </source>
</evidence>
<dbReference type="InterPro" id="IPR019791">
    <property type="entry name" value="Haem_peroxidase_animal"/>
</dbReference>
<evidence type="ECO:0000256" key="9">
    <source>
        <dbReference type="ARBA" id="ARBA00022729"/>
    </source>
</evidence>
<dbReference type="SMART" id="SM00409">
    <property type="entry name" value="IG"/>
    <property type="match status" value="2"/>
</dbReference>
<name>A0A914HJT0_GLORO</name>
<comment type="catalytic activity">
    <reaction evidence="19">
        <text>L-lysyl-[collagen] + L-methionyl-[collagen] + hypobromite = [collagen]-L-lysyl-N-S-L-methionyl-[collagen] + bromide + H2O + H(+)</text>
        <dbReference type="Rhea" id="RHEA:66024"/>
        <dbReference type="Rhea" id="RHEA-COMP:12751"/>
        <dbReference type="Rhea" id="RHEA-COMP:16949"/>
        <dbReference type="Rhea" id="RHEA-COMP:16951"/>
        <dbReference type="ChEBI" id="CHEBI:15377"/>
        <dbReference type="ChEBI" id="CHEBI:15378"/>
        <dbReference type="ChEBI" id="CHEBI:15858"/>
        <dbReference type="ChEBI" id="CHEBI:16044"/>
        <dbReference type="ChEBI" id="CHEBI:29250"/>
        <dbReference type="ChEBI" id="CHEBI:29969"/>
        <dbReference type="ChEBI" id="CHEBI:166867"/>
    </reaction>
    <physiologicalReaction direction="left-to-right" evidence="19">
        <dbReference type="Rhea" id="RHEA:66025"/>
    </physiologicalReaction>
</comment>
<dbReference type="InterPro" id="IPR010255">
    <property type="entry name" value="Haem_peroxidase_sf"/>
</dbReference>
<evidence type="ECO:0000259" key="26">
    <source>
        <dbReference type="PROSITE" id="PS50835"/>
    </source>
</evidence>
<comment type="catalytic activity">
    <reaction evidence="20">
        <text>L-tyrosyl-[protein] + bromide + H2O2 + H(+) = 3-bromo-L-tyrosyl-[protein] + 2 H2O</text>
        <dbReference type="Rhea" id="RHEA:69360"/>
        <dbReference type="Rhea" id="RHEA-COMP:10136"/>
        <dbReference type="Rhea" id="RHEA-COMP:17686"/>
        <dbReference type="ChEBI" id="CHEBI:15377"/>
        <dbReference type="ChEBI" id="CHEBI:15378"/>
        <dbReference type="ChEBI" id="CHEBI:15858"/>
        <dbReference type="ChEBI" id="CHEBI:16240"/>
        <dbReference type="ChEBI" id="CHEBI:46858"/>
        <dbReference type="ChEBI" id="CHEBI:183512"/>
    </reaction>
    <physiologicalReaction direction="left-to-right" evidence="20">
        <dbReference type="Rhea" id="RHEA:69361"/>
    </physiologicalReaction>
</comment>
<dbReference type="InterPro" id="IPR013098">
    <property type="entry name" value="Ig_I-set"/>
</dbReference>
<keyword evidence="7 23" id="KW-0349">Heme</keyword>
<sequence length="1332" mass="151277">MLIINTLFLLFVLLHDVGIFSQMAPKCPDQCRCSSDGLRVHCQGLALARVPSVHDMELSVEHLDLRNNGLSRIDVAELAKLDKLKTLLLGHNLIRHLEENFLDRLPNLRHLHLGRNQIRSVPPLASSPVHLQLLDLHDNEIRHVSPMALRHLPHLHALNLEGNFLQSLPEGMLHKTHHLRRLHLARNSWNCDCRIGHLIKFLKHNITHLQNNNQHVHHQTKCFFPIQLRENVLKSLNTDELKCLPAKIVQIGKSDAEILLKCDIGTQNVSQSAETVQWLYGDTLLEDLPVELGGFELLNDGMLWLLDVGSDRYQIGKYQCALNHVLSATRQSRHIEDRHGQGIKAIFSPSAHPFTAQSSAGQSRHPNVHHHHHHQQQHQRLSDNNVYNTPSGNLPRFTYTPRDRRFREGSTVKLNCEAIGEPKPTIIWFFNGRPIEPSRKFELRKAHTELVIYPFLEHDVGTYACEASNLHGRVKKGPRRQSARPGQRVSLSCKARGEPKPSITWFFNGLEIADFRGHFQVNTDGTELTINGVTRHDTGTFACMAGNAVGSQTADAHLDVQSAQLDELDGTLNNQTLRRIVDEASQNIDRAILKTNEELKISSPQDLLKHFKFVGKRPASQLSRAREIYEESLRLIEKHVELGLSLRPMDMPNENISFESVLSVTHIQTLMELSGCMAGQFKDACQDMCFHSKYRSYTGQCNNFDHPTWGVSQMPFLRLLPPIYENGFNTPVGWDHNKRYFGFPKPNPRTISFELVSTEQVTPHAMYSAMLMQWGQFVDHDLDFIATALSRQTYTGGARCNRTCENVDPCFNIQMPPNDPRLRSMGPERLPCIEFERSAAICGSGETSPIFKQVTFREQVNIITSYLDGSQIYGSTEVDALDLRDLFSDHGQLRFDIVSSAQKPYLPFERDSSMDCRRNFSVENPIRCFLSGDFRANEQVGLTSMHTIWLREHNRIATKLLELNPDWDGERIYHEARKIVGAMLQHITYKEWLPLVLGQGGFNFLIGPYKQYNPEMNPSVSNAFASAAFRFGHTLINPQLERLDKALEPMPQGPLPLHEAFFAPERLLAEGGVDPLLRGLFATPLKMPMSDQLLNKELTEKLFHRAHNVSLDLAALNIQRGRDHGIPGYLEYRRLCNLTVPSSWDQLAIDVPNANVLAQLRKLYGHPGNIDLWVGGIVEKRLPDALIGPTFSCIIGDQFRRLRDGDRFWYENDGVFTPLRLAQIRKTTLAKVLCTNGDAIDRIQPNVFRYMGKQNMLAYRPCDELPALNLRMWMSCCDESCSARAGTGGADNEQEKGKRRKRAAHLYDNGNLLVSKLEKQNDLPKNILLAVH</sequence>
<dbReference type="GO" id="GO:0006979">
    <property type="term" value="P:response to oxidative stress"/>
    <property type="evidence" value="ECO:0007669"/>
    <property type="project" value="InterPro"/>
</dbReference>
<comment type="catalytic activity">
    <reaction evidence="17">
        <text>bromide + H2O2 = hypobromite + H2O</text>
        <dbReference type="Rhea" id="RHEA:66016"/>
        <dbReference type="ChEBI" id="CHEBI:15377"/>
        <dbReference type="ChEBI" id="CHEBI:15858"/>
        <dbReference type="ChEBI" id="CHEBI:16240"/>
        <dbReference type="ChEBI" id="CHEBI:29250"/>
    </reaction>
    <physiologicalReaction direction="left-to-right" evidence="17">
        <dbReference type="Rhea" id="RHEA:66017"/>
    </physiologicalReaction>
</comment>
<comment type="catalytic activity">
    <reaction evidence="18">
        <text>L-lysyl-[collagen] + L-methionyl-[collagen] + H2O2 = [collagen]-L-lysyl-N-S-L-methionyl-[collagen] + 2 H2O + H(+)</text>
        <dbReference type="Rhea" id="RHEA:66020"/>
        <dbReference type="Rhea" id="RHEA-COMP:12751"/>
        <dbReference type="Rhea" id="RHEA-COMP:16949"/>
        <dbReference type="Rhea" id="RHEA-COMP:16951"/>
        <dbReference type="ChEBI" id="CHEBI:15377"/>
        <dbReference type="ChEBI" id="CHEBI:15378"/>
        <dbReference type="ChEBI" id="CHEBI:16044"/>
        <dbReference type="ChEBI" id="CHEBI:16240"/>
        <dbReference type="ChEBI" id="CHEBI:29969"/>
        <dbReference type="ChEBI" id="CHEBI:166867"/>
    </reaction>
    <physiologicalReaction direction="left-to-right" evidence="18">
        <dbReference type="Rhea" id="RHEA:66021"/>
    </physiologicalReaction>
</comment>
<dbReference type="SUPFAM" id="SSF52058">
    <property type="entry name" value="L domain-like"/>
    <property type="match status" value="1"/>
</dbReference>
<dbReference type="Gene3D" id="2.60.40.10">
    <property type="entry name" value="Immunoglobulins"/>
    <property type="match status" value="2"/>
</dbReference>
<feature type="signal peptide" evidence="25">
    <location>
        <begin position="1"/>
        <end position="21"/>
    </location>
</feature>
<dbReference type="Pfam" id="PF13927">
    <property type="entry name" value="Ig_3"/>
    <property type="match status" value="1"/>
</dbReference>
<evidence type="ECO:0000256" key="15">
    <source>
        <dbReference type="ARBA" id="ARBA00023180"/>
    </source>
</evidence>
<dbReference type="WBParaSite" id="Gr19_v10_g1966.t1">
    <property type="protein sequence ID" value="Gr19_v10_g1966.t1"/>
    <property type="gene ID" value="Gr19_v10_g1966"/>
</dbReference>
<evidence type="ECO:0000256" key="6">
    <source>
        <dbReference type="ARBA" id="ARBA00022614"/>
    </source>
</evidence>
<comment type="subcellular location">
    <subcellularLocation>
        <location evidence="2">Secreted</location>
    </subcellularLocation>
</comment>
<dbReference type="CDD" id="cd09826">
    <property type="entry name" value="peroxidasin_like"/>
    <property type="match status" value="1"/>
</dbReference>
<protein>
    <submittedName>
        <fullName evidence="28">Ig-like domain-containing protein</fullName>
    </submittedName>
</protein>
<comment type="similarity">
    <text evidence="22">Belongs to the peroxidase family. XPO subfamily.</text>
</comment>
<dbReference type="SMART" id="SM00408">
    <property type="entry name" value="IGc2"/>
    <property type="match status" value="2"/>
</dbReference>
<dbReference type="InterPro" id="IPR032675">
    <property type="entry name" value="LRR_dom_sf"/>
</dbReference>
<dbReference type="PROSITE" id="PS51450">
    <property type="entry name" value="LRR"/>
    <property type="match status" value="1"/>
</dbReference>
<evidence type="ECO:0000256" key="2">
    <source>
        <dbReference type="ARBA" id="ARBA00004613"/>
    </source>
</evidence>
<evidence type="ECO:0000256" key="12">
    <source>
        <dbReference type="ARBA" id="ARBA00023002"/>
    </source>
</evidence>
<keyword evidence="12" id="KW-0560">Oxidoreductase</keyword>
<dbReference type="InterPro" id="IPR003591">
    <property type="entry name" value="Leu-rich_rpt_typical-subtyp"/>
</dbReference>
<reference evidence="28" key="1">
    <citation type="submission" date="2022-11" db="UniProtKB">
        <authorList>
            <consortium name="WormBaseParasite"/>
        </authorList>
    </citation>
    <scope>IDENTIFICATION</scope>
</reference>
<feature type="compositionally biased region" description="Polar residues" evidence="24">
    <location>
        <begin position="355"/>
        <end position="365"/>
    </location>
</feature>
<evidence type="ECO:0000256" key="4">
    <source>
        <dbReference type="ARBA" id="ARBA00022525"/>
    </source>
</evidence>
<evidence type="ECO:0000313" key="28">
    <source>
        <dbReference type="WBParaSite" id="Gr19_v10_g1966.t1"/>
    </source>
</evidence>
<keyword evidence="16" id="KW-0393">Immunoglobulin domain</keyword>
<dbReference type="Gene3D" id="1.10.640.10">
    <property type="entry name" value="Haem peroxidase domain superfamily, animal type"/>
    <property type="match status" value="1"/>
</dbReference>
<keyword evidence="15" id="KW-0325">Glycoprotein</keyword>
<evidence type="ECO:0000256" key="17">
    <source>
        <dbReference type="ARBA" id="ARBA00047544"/>
    </source>
</evidence>
<dbReference type="InterPro" id="IPR037120">
    <property type="entry name" value="Haem_peroxidase_sf_animal"/>
</dbReference>
<evidence type="ECO:0000256" key="19">
    <source>
        <dbReference type="ARBA" id="ARBA00048396"/>
    </source>
</evidence>
<evidence type="ECO:0000256" key="3">
    <source>
        <dbReference type="ARBA" id="ARBA00009588"/>
    </source>
</evidence>
<keyword evidence="11" id="KW-0106">Calcium</keyword>
<evidence type="ECO:0000256" key="11">
    <source>
        <dbReference type="ARBA" id="ARBA00022837"/>
    </source>
</evidence>
<dbReference type="FunFam" id="2.60.40.10:FF:000299">
    <property type="entry name" value="protogenin isoform X2"/>
    <property type="match status" value="1"/>
</dbReference>
<dbReference type="Proteomes" id="UP000887572">
    <property type="component" value="Unplaced"/>
</dbReference>
<dbReference type="InterPro" id="IPR013783">
    <property type="entry name" value="Ig-like_fold"/>
</dbReference>
<keyword evidence="5" id="KW-0575">Peroxidase</keyword>
<feature type="region of interest" description="Disordered" evidence="24">
    <location>
        <begin position="353"/>
        <end position="400"/>
    </location>
</feature>
<evidence type="ECO:0000256" key="14">
    <source>
        <dbReference type="ARBA" id="ARBA00023157"/>
    </source>
</evidence>
<evidence type="ECO:0000256" key="25">
    <source>
        <dbReference type="SAM" id="SignalP"/>
    </source>
</evidence>
<keyword evidence="13 23" id="KW-0408">Iron</keyword>
<dbReference type="GO" id="GO:0020037">
    <property type="term" value="F:heme binding"/>
    <property type="evidence" value="ECO:0007669"/>
    <property type="project" value="InterPro"/>
</dbReference>
<dbReference type="GO" id="GO:0004601">
    <property type="term" value="F:peroxidase activity"/>
    <property type="evidence" value="ECO:0007669"/>
    <property type="project" value="UniProtKB-KW"/>
</dbReference>
<dbReference type="FunFam" id="1.10.640.10:FF:000001">
    <property type="entry name" value="Peroxidasin homolog"/>
    <property type="match status" value="1"/>
</dbReference>
<dbReference type="PROSITE" id="PS50835">
    <property type="entry name" value="IG_LIKE"/>
    <property type="match status" value="2"/>
</dbReference>
<accession>A0A914HJT0</accession>
<dbReference type="FunFam" id="2.60.40.10:FF:000032">
    <property type="entry name" value="palladin isoform X1"/>
    <property type="match status" value="1"/>
</dbReference>
<dbReference type="SMART" id="SM00082">
    <property type="entry name" value="LRRCT"/>
    <property type="match status" value="1"/>
</dbReference>
<keyword evidence="14" id="KW-1015">Disulfide bond</keyword>